<accession>A0A1Q2L0W5</accession>
<evidence type="ECO:0000313" key="6">
    <source>
        <dbReference type="Proteomes" id="UP000188184"/>
    </source>
</evidence>
<dbReference type="PANTHER" id="PTHR32176:SF92">
    <property type="entry name" value="XYLOSE ISOMERASE"/>
    <property type="match status" value="1"/>
</dbReference>
<name>A0A1Q2L0W5_9BACL</name>
<keyword evidence="3" id="KW-0378">Hydrolase</keyword>
<keyword evidence="3" id="KW-0442">Lipid degradation</keyword>
<dbReference type="OrthoDB" id="9807112at2"/>
<keyword evidence="2 3" id="KW-0443">Lipid metabolism</keyword>
<dbReference type="GO" id="GO:0004620">
    <property type="term" value="F:phospholipase activity"/>
    <property type="evidence" value="ECO:0007669"/>
    <property type="project" value="TreeGrafter"/>
</dbReference>
<feature type="active site" description="Nucleophile" evidence="3">
    <location>
        <position position="43"/>
    </location>
</feature>
<dbReference type="PROSITE" id="PS51635">
    <property type="entry name" value="PNPLA"/>
    <property type="match status" value="1"/>
</dbReference>
<dbReference type="SUPFAM" id="SSF52151">
    <property type="entry name" value="FabD/lysophospholipase-like"/>
    <property type="match status" value="1"/>
</dbReference>
<keyword evidence="6" id="KW-1185">Reference proteome</keyword>
<dbReference type="InterPro" id="IPR016035">
    <property type="entry name" value="Acyl_Trfase/lysoPLipase"/>
</dbReference>
<dbReference type="PANTHER" id="PTHR32176">
    <property type="entry name" value="XYLOSE ISOMERASE"/>
    <property type="match status" value="1"/>
</dbReference>
<feature type="active site" description="Proton acceptor" evidence="3">
    <location>
        <position position="186"/>
    </location>
</feature>
<dbReference type="RefSeq" id="WP_077589997.1">
    <property type="nucleotide sequence ID" value="NZ_CP019640.1"/>
</dbReference>
<evidence type="ECO:0000313" key="5">
    <source>
        <dbReference type="EMBL" id="AQQ54105.1"/>
    </source>
</evidence>
<dbReference type="GO" id="GO:0016042">
    <property type="term" value="P:lipid catabolic process"/>
    <property type="evidence" value="ECO:0007669"/>
    <property type="project" value="UniProtKB-UniRule"/>
</dbReference>
<evidence type="ECO:0000256" key="3">
    <source>
        <dbReference type="PROSITE-ProRule" id="PRU01161"/>
    </source>
</evidence>
<dbReference type="GO" id="GO:0047372">
    <property type="term" value="F:monoacylglycerol lipase activity"/>
    <property type="evidence" value="ECO:0007669"/>
    <property type="project" value="TreeGrafter"/>
</dbReference>
<dbReference type="Pfam" id="PF01734">
    <property type="entry name" value="Patatin"/>
    <property type="match status" value="1"/>
</dbReference>
<sequence length="328" mass="36783">MKTVLTIDGGGIRGIIPALILAEIEKRTGERICELFDLIAGTSTGGILALGLVKPNENGEPAYTAAKLATLYEDKSERIFDKQFIRYSLKGLFDERYSNEGIEEVLEEYFGDYRLSDSLTYVMIIAYEIEKRTPWFFKCFGNEHPNFTKQSGDLFMKDVAQATSAAPTYFEPKRIKIGKELFAFVDGGIFANNPAMCAYADAKVLYPEEEELLVVSLGTGSQTEPIRYEKAKDWGVANWAPAIIGIAFDGLSETVDYQLRKLLPLQAGVERYYRFQSPLEHPDDALDNVSKDNINKLKEMAEEMIRSRDAEIDRLCDLLVSAKEEGSG</sequence>
<feature type="short sequence motif" description="GXGXXG" evidence="3">
    <location>
        <begin position="9"/>
        <end position="14"/>
    </location>
</feature>
<evidence type="ECO:0000259" key="4">
    <source>
        <dbReference type="PROSITE" id="PS51635"/>
    </source>
</evidence>
<evidence type="ECO:0000256" key="1">
    <source>
        <dbReference type="ARBA" id="ARBA00010240"/>
    </source>
</evidence>
<dbReference type="Proteomes" id="UP000188184">
    <property type="component" value="Chromosome"/>
</dbReference>
<proteinExistence type="inferred from homology"/>
<protein>
    <submittedName>
        <fullName evidence="5">Patatin</fullName>
    </submittedName>
</protein>
<feature type="short sequence motif" description="GXSXG" evidence="3">
    <location>
        <begin position="41"/>
        <end position="45"/>
    </location>
</feature>
<dbReference type="NCBIfam" id="NF041079">
    <property type="entry name" value="CBASS_lipase"/>
    <property type="match status" value="1"/>
</dbReference>
<dbReference type="KEGG" id="pmar:B0X71_13990"/>
<comment type="similarity">
    <text evidence="1">Belongs to the patatin family.</text>
</comment>
<dbReference type="AlphaFoldDB" id="A0A1Q2L0W5"/>
<dbReference type="EMBL" id="CP019640">
    <property type="protein sequence ID" value="AQQ54105.1"/>
    <property type="molecule type" value="Genomic_DNA"/>
</dbReference>
<evidence type="ECO:0000256" key="2">
    <source>
        <dbReference type="ARBA" id="ARBA00023098"/>
    </source>
</evidence>
<reference evidence="5 6" key="1">
    <citation type="submission" date="2017-02" db="EMBL/GenBank/DDBJ databases">
        <title>The complete genomic sequence of a novel cold adapted crude oil-degrading bacterium Planococcus qaidamina Y42.</title>
        <authorList>
            <person name="Yang R."/>
        </authorList>
    </citation>
    <scope>NUCLEOTIDE SEQUENCE [LARGE SCALE GENOMIC DNA]</scope>
    <source>
        <strain evidence="5 6">Y42</strain>
    </source>
</reference>
<organism evidence="5 6">
    <name type="scientific">Planococcus lenghuensis</name>
    <dbReference type="NCBI Taxonomy" id="2213202"/>
    <lineage>
        <taxon>Bacteria</taxon>
        <taxon>Bacillati</taxon>
        <taxon>Bacillota</taxon>
        <taxon>Bacilli</taxon>
        <taxon>Bacillales</taxon>
        <taxon>Caryophanaceae</taxon>
        <taxon>Planococcus</taxon>
    </lineage>
</organism>
<dbReference type="Gene3D" id="3.40.1090.10">
    <property type="entry name" value="Cytosolic phospholipase A2 catalytic domain"/>
    <property type="match status" value="1"/>
</dbReference>
<feature type="domain" description="PNPLA" evidence="4">
    <location>
        <begin position="5"/>
        <end position="199"/>
    </location>
</feature>
<dbReference type="InterPro" id="IPR002641">
    <property type="entry name" value="PNPLA_dom"/>
</dbReference>
<feature type="short sequence motif" description="DGA/G" evidence="3">
    <location>
        <begin position="186"/>
        <end position="188"/>
    </location>
</feature>
<gene>
    <name evidence="5" type="ORF">B0X71_13990</name>
</gene>